<dbReference type="VEuPathDB" id="MicrosporidiaDB:A0H76_20"/>
<dbReference type="EMBL" id="LVKB01000134">
    <property type="protein sequence ID" value="ORD96061.1"/>
    <property type="molecule type" value="Genomic_DNA"/>
</dbReference>
<evidence type="ECO:0000313" key="2">
    <source>
        <dbReference type="Proteomes" id="UP000192356"/>
    </source>
</evidence>
<sequence length="101" mass="12217">MLREIINKLVNKYGITNWNKISIILNRKYNINITSKECKEVYDNKEYISIDVNLLLNIYEEYPNQWNTISDVISKFYNKKVTNKNCYKEYLKIIRDLSKVK</sequence>
<evidence type="ECO:0000313" key="1">
    <source>
        <dbReference type="EMBL" id="ORD96061.1"/>
    </source>
</evidence>
<keyword evidence="2" id="KW-1185">Reference proteome</keyword>
<dbReference type="VEuPathDB" id="MicrosporidiaDB:HERIO_1978"/>
<proteinExistence type="predicted"/>
<dbReference type="Proteomes" id="UP000192356">
    <property type="component" value="Unassembled WGS sequence"/>
</dbReference>
<evidence type="ECO:0008006" key="3">
    <source>
        <dbReference type="Google" id="ProtNLM"/>
    </source>
</evidence>
<dbReference type="SUPFAM" id="SSF46689">
    <property type="entry name" value="Homeodomain-like"/>
    <property type="match status" value="1"/>
</dbReference>
<name>A0A1X0Q8E6_9MICR</name>
<gene>
    <name evidence="1" type="ORF">HERIO_1978</name>
</gene>
<organism evidence="1 2">
    <name type="scientific">Hepatospora eriocheir</name>
    <dbReference type="NCBI Taxonomy" id="1081669"/>
    <lineage>
        <taxon>Eukaryota</taxon>
        <taxon>Fungi</taxon>
        <taxon>Fungi incertae sedis</taxon>
        <taxon>Microsporidia</taxon>
        <taxon>Hepatosporidae</taxon>
        <taxon>Hepatospora</taxon>
    </lineage>
</organism>
<reference evidence="1 2" key="1">
    <citation type="journal article" date="2017" name="Environ. Microbiol.">
        <title>Decay of the glycolytic pathway and adaptation to intranuclear parasitism within Enterocytozoonidae microsporidia.</title>
        <authorList>
            <person name="Wiredu Boakye D."/>
            <person name="Jaroenlak P."/>
            <person name="Prachumwat A."/>
            <person name="Williams T.A."/>
            <person name="Bateman K.S."/>
            <person name="Itsathitphaisarn O."/>
            <person name="Sritunyalucksana K."/>
            <person name="Paszkiewicz K.H."/>
            <person name="Moore K.A."/>
            <person name="Stentiford G.D."/>
            <person name="Williams B.A."/>
        </authorList>
    </citation>
    <scope>NUCLEOTIDE SEQUENCE [LARGE SCALE GENOMIC DNA]</scope>
    <source>
        <strain evidence="1 2">GB1</strain>
    </source>
</reference>
<dbReference type="AlphaFoldDB" id="A0A1X0Q8E6"/>
<comment type="caution">
    <text evidence="1">The sequence shown here is derived from an EMBL/GenBank/DDBJ whole genome shotgun (WGS) entry which is preliminary data.</text>
</comment>
<protein>
    <recommendedName>
        <fullName evidence="3">Myb-like domain-containing protein</fullName>
    </recommendedName>
</protein>
<dbReference type="InterPro" id="IPR009057">
    <property type="entry name" value="Homeodomain-like_sf"/>
</dbReference>
<accession>A0A1X0Q8E6</accession>